<dbReference type="PATRIC" id="fig|1395513.3.peg.3224"/>
<proteinExistence type="predicted"/>
<dbReference type="STRING" id="1395513.P343_15850"/>
<comment type="caution">
    <text evidence="1">The sequence shown here is derived from an EMBL/GenBank/DDBJ whole genome shotgun (WGS) entry which is preliminary data.</text>
</comment>
<dbReference type="Proteomes" id="UP000018296">
    <property type="component" value="Unassembled WGS sequence"/>
</dbReference>
<organism evidence="1 2">
    <name type="scientific">Sporolactobacillus laevolacticus DSM 442</name>
    <dbReference type="NCBI Taxonomy" id="1395513"/>
    <lineage>
        <taxon>Bacteria</taxon>
        <taxon>Bacillati</taxon>
        <taxon>Bacillota</taxon>
        <taxon>Bacilli</taxon>
        <taxon>Bacillales</taxon>
        <taxon>Sporolactobacillaceae</taxon>
        <taxon>Sporolactobacillus</taxon>
    </lineage>
</organism>
<protein>
    <recommendedName>
        <fullName evidence="3">SGNH hydrolase-type esterase domain-containing protein</fullName>
    </recommendedName>
</protein>
<dbReference type="InterPro" id="IPR036514">
    <property type="entry name" value="SGNH_hydro_sf"/>
</dbReference>
<sequence length="259" mass="29163">MKKFWLIVVILLCFASIVGGKVYWNHKLNQVRAAASLKSQGDLSGINESSDTSQNAIEKKIAKLPITLRNAATDAYKKSGQVQISLIGSDNVQALALLLQNQLDQVYGESFFKITVQDLGKTNSLALNQAKVENLIQNVNGKPDAVIFTPLLYNDDRQVRTEDTETVTTFLEEKVRIKYPKAAFFVSLPNYSSNQPYMNDRIDELNAYLKKQKITVLDYLSNWPKGSKRADLVGEDGHTMNNDGRQVWINYISKQWGLN</sequence>
<dbReference type="RefSeq" id="WP_023511383.1">
    <property type="nucleotide sequence ID" value="NZ_AWTC01000019.1"/>
</dbReference>
<dbReference type="Gene3D" id="3.40.50.1110">
    <property type="entry name" value="SGNH hydrolase"/>
    <property type="match status" value="1"/>
</dbReference>
<dbReference type="eggNOG" id="COG2755">
    <property type="taxonomic scope" value="Bacteria"/>
</dbReference>
<dbReference type="EMBL" id="AWTC01000019">
    <property type="protein sequence ID" value="EST10708.1"/>
    <property type="molecule type" value="Genomic_DNA"/>
</dbReference>
<name>V6IUF9_9BACL</name>
<dbReference type="SUPFAM" id="SSF52266">
    <property type="entry name" value="SGNH hydrolase"/>
    <property type="match status" value="1"/>
</dbReference>
<evidence type="ECO:0000313" key="1">
    <source>
        <dbReference type="EMBL" id="EST10708.1"/>
    </source>
</evidence>
<accession>V6IUF9</accession>
<dbReference type="AlphaFoldDB" id="V6IUF9"/>
<evidence type="ECO:0000313" key="2">
    <source>
        <dbReference type="Proteomes" id="UP000018296"/>
    </source>
</evidence>
<gene>
    <name evidence="1" type="ORF">P343_15850</name>
</gene>
<reference evidence="1 2" key="1">
    <citation type="journal article" date="2013" name="Genome Announc.">
        <title>Genome Sequence of Sporolactobacillus laevolacticus DSM442, an Efficient Polymer-Grade D-Lactate Producer from Agricultural Waste Cottonseed as a Nitrogen Source.</title>
        <authorList>
            <person name="Wang H."/>
            <person name="Wang L."/>
            <person name="Ju J."/>
            <person name="Yu B."/>
            <person name="Ma Y."/>
        </authorList>
    </citation>
    <scope>NUCLEOTIDE SEQUENCE [LARGE SCALE GENOMIC DNA]</scope>
    <source>
        <strain evidence="1 2">DSM 442</strain>
    </source>
</reference>
<dbReference type="OrthoDB" id="2451965at2"/>
<evidence type="ECO:0008006" key="3">
    <source>
        <dbReference type="Google" id="ProtNLM"/>
    </source>
</evidence>
<keyword evidence="2" id="KW-1185">Reference proteome</keyword>